<organism evidence="2 3">
    <name type="scientific">Leptolyngbya foveolarum</name>
    <dbReference type="NCBI Taxonomy" id="47253"/>
    <lineage>
        <taxon>Bacteria</taxon>
        <taxon>Bacillati</taxon>
        <taxon>Cyanobacteriota</taxon>
        <taxon>Cyanophyceae</taxon>
        <taxon>Leptolyngbyales</taxon>
        <taxon>Leptolyngbyaceae</taxon>
        <taxon>Leptolyngbya group</taxon>
        <taxon>Leptolyngbya</taxon>
    </lineage>
</organism>
<dbReference type="Proteomes" id="UP000249354">
    <property type="component" value="Unassembled WGS sequence"/>
</dbReference>
<sequence>MTPQSSAASRPTTIPNYSSSKTSRPFFIGLFAIALVLLSAGIGAFWYLVATGPLSVLSSGDRPIAIATAFVPADAPFTFSLLTNPDNLVAQQQALPDADSQAVLEAARQIEQGFFENTLLDYDRDIRPWVGDEVTIACTASDLDFDEMNGQQPGYLLALEIAPGRSQQAKESLQIFWQRQSLKGNSPQSEQLNGVRMLSASTTHSEVAMGSASALVGNQFVLFANDAQVIRRSLRATETATNLAQSRAYRTAIEKLPSKRLGLAYLSTSTFNEFEPKPSALSDFATVSLDLTRTGIAATAQLPEKMANQSVLDRGTSSSHSTQLAKAPTALLKFIPADSAIAFTGHNLSQLEPAIAASGLPVTLPDFLKLSLPDSHAESSTQTVQSPWQWAKGDYAIAQTRSGKSDWILVVERTADGVVQMDEFAQSKGYNAALLNLGEQSAIAWTKLKTRDQRYPSGNTLETEILGLHLRPNAPPSDDLQNSYEIFASSVAAMDEALGASANSLLNDARLVQSTVEASSNPEGFLYINGAAIAPILAQRPDLRDVDSALRPITRQIDSLTASKSDNILNLFIRFKQSQSK</sequence>
<dbReference type="Pfam" id="PF11832">
    <property type="entry name" value="DUF3352"/>
    <property type="match status" value="1"/>
</dbReference>
<dbReference type="EMBL" id="QBMC01000084">
    <property type="protein sequence ID" value="PZO16077.1"/>
    <property type="molecule type" value="Genomic_DNA"/>
</dbReference>
<dbReference type="InterPro" id="IPR021787">
    <property type="entry name" value="DUF3352"/>
</dbReference>
<keyword evidence="1" id="KW-0472">Membrane</keyword>
<reference evidence="2 3" key="2">
    <citation type="submission" date="2018-06" db="EMBL/GenBank/DDBJ databases">
        <title>Metagenomic assembly of (sub)arctic Cyanobacteria and their associated microbiome from non-axenic cultures.</title>
        <authorList>
            <person name="Baurain D."/>
        </authorList>
    </citation>
    <scope>NUCLEOTIDE SEQUENCE [LARGE SCALE GENOMIC DNA]</scope>
    <source>
        <strain evidence="2">ULC129bin1</strain>
    </source>
</reference>
<proteinExistence type="predicted"/>
<keyword evidence="1" id="KW-1133">Transmembrane helix</keyword>
<feature type="transmembrane region" description="Helical" evidence="1">
    <location>
        <begin position="26"/>
        <end position="49"/>
    </location>
</feature>
<name>A0A2W4U9W1_9CYAN</name>
<dbReference type="AlphaFoldDB" id="A0A2W4U9W1"/>
<protein>
    <recommendedName>
        <fullName evidence="4">DUF3352 domain-containing protein</fullName>
    </recommendedName>
</protein>
<comment type="caution">
    <text evidence="2">The sequence shown here is derived from an EMBL/GenBank/DDBJ whole genome shotgun (WGS) entry which is preliminary data.</text>
</comment>
<evidence type="ECO:0008006" key="4">
    <source>
        <dbReference type="Google" id="ProtNLM"/>
    </source>
</evidence>
<evidence type="ECO:0000313" key="3">
    <source>
        <dbReference type="Proteomes" id="UP000249354"/>
    </source>
</evidence>
<gene>
    <name evidence="2" type="ORF">DCF25_12825</name>
</gene>
<evidence type="ECO:0000313" key="2">
    <source>
        <dbReference type="EMBL" id="PZO16077.1"/>
    </source>
</evidence>
<evidence type="ECO:0000256" key="1">
    <source>
        <dbReference type="SAM" id="Phobius"/>
    </source>
</evidence>
<accession>A0A2W4U9W1</accession>
<keyword evidence="1" id="KW-0812">Transmembrane</keyword>
<reference evidence="3" key="1">
    <citation type="submission" date="2018-04" db="EMBL/GenBank/DDBJ databases">
        <authorList>
            <person name="Cornet L."/>
        </authorList>
    </citation>
    <scope>NUCLEOTIDE SEQUENCE [LARGE SCALE GENOMIC DNA]</scope>
</reference>